<evidence type="ECO:0000256" key="2">
    <source>
        <dbReference type="SAM" id="SignalP"/>
    </source>
</evidence>
<feature type="region of interest" description="Disordered" evidence="1">
    <location>
        <begin position="120"/>
        <end position="143"/>
    </location>
</feature>
<gene>
    <name evidence="3" type="ORF">HDF15_002735</name>
</gene>
<feature type="region of interest" description="Disordered" evidence="1">
    <location>
        <begin position="24"/>
        <end position="53"/>
    </location>
</feature>
<proteinExistence type="predicted"/>
<dbReference type="RefSeq" id="WP_184256237.1">
    <property type="nucleotide sequence ID" value="NZ_JACHIO010000010.1"/>
</dbReference>
<sequence>MKRTLLPAALALVLAGSVAFAQQPQTAPAPDAQQPAAPAHHHHHAPNPQHETKRLAKQLNLSADQQAKVEPILADRDQKLTALHADTTLAPQDMHQQMKAIHEATEQQLATVLTPDQLQQLKSMHHGHRGHGQEQQPTAPPTA</sequence>
<reference evidence="3 4" key="1">
    <citation type="submission" date="2020-08" db="EMBL/GenBank/DDBJ databases">
        <title>Genomic Encyclopedia of Type Strains, Phase IV (KMG-V): Genome sequencing to study the core and pangenomes of soil and plant-associated prokaryotes.</title>
        <authorList>
            <person name="Whitman W."/>
        </authorList>
    </citation>
    <scope>NUCLEOTIDE SEQUENCE [LARGE SCALE GENOMIC DNA]</scope>
    <source>
        <strain evidence="3 4">X5P3</strain>
    </source>
</reference>
<dbReference type="EMBL" id="JACHIO010000010">
    <property type="protein sequence ID" value="MBB5064381.1"/>
    <property type="molecule type" value="Genomic_DNA"/>
</dbReference>
<dbReference type="AlphaFoldDB" id="A0A7W8EA58"/>
<organism evidence="3 4">
    <name type="scientific">Granulicella mallensis</name>
    <dbReference type="NCBI Taxonomy" id="940614"/>
    <lineage>
        <taxon>Bacteria</taxon>
        <taxon>Pseudomonadati</taxon>
        <taxon>Acidobacteriota</taxon>
        <taxon>Terriglobia</taxon>
        <taxon>Terriglobales</taxon>
        <taxon>Acidobacteriaceae</taxon>
        <taxon>Granulicella</taxon>
    </lineage>
</organism>
<evidence type="ECO:0000313" key="4">
    <source>
        <dbReference type="Proteomes" id="UP000584867"/>
    </source>
</evidence>
<name>A0A7W8EA58_9BACT</name>
<accession>A0A7W8EA58</accession>
<feature type="compositionally biased region" description="Low complexity" evidence="1">
    <location>
        <begin position="24"/>
        <end position="38"/>
    </location>
</feature>
<dbReference type="Proteomes" id="UP000584867">
    <property type="component" value="Unassembled WGS sequence"/>
</dbReference>
<feature type="signal peptide" evidence="2">
    <location>
        <begin position="1"/>
        <end position="21"/>
    </location>
</feature>
<comment type="caution">
    <text evidence="3">The sequence shown here is derived from an EMBL/GenBank/DDBJ whole genome shotgun (WGS) entry which is preliminary data.</text>
</comment>
<evidence type="ECO:0000313" key="3">
    <source>
        <dbReference type="EMBL" id="MBB5064381.1"/>
    </source>
</evidence>
<evidence type="ECO:0000256" key="1">
    <source>
        <dbReference type="SAM" id="MobiDB-lite"/>
    </source>
</evidence>
<keyword evidence="2" id="KW-0732">Signal</keyword>
<feature type="chain" id="PRO_5030737090" evidence="2">
    <location>
        <begin position="22"/>
        <end position="143"/>
    </location>
</feature>
<protein>
    <submittedName>
        <fullName evidence="3">Spy/CpxP family protein refolding chaperone</fullName>
    </submittedName>
</protein>